<dbReference type="InterPro" id="IPR041691">
    <property type="entry name" value="Atg6/beclin_CC"/>
</dbReference>
<feature type="coiled-coil region" evidence="3">
    <location>
        <begin position="224"/>
        <end position="258"/>
    </location>
</feature>
<dbReference type="GO" id="GO:0030674">
    <property type="term" value="F:protein-macromolecule adaptor activity"/>
    <property type="evidence" value="ECO:0007669"/>
    <property type="project" value="TreeGrafter"/>
</dbReference>
<dbReference type="GO" id="GO:0000423">
    <property type="term" value="P:mitophagy"/>
    <property type="evidence" value="ECO:0007669"/>
    <property type="project" value="TreeGrafter"/>
</dbReference>
<dbReference type="PANTHER" id="PTHR12768:SF5">
    <property type="entry name" value="BECLIN-2"/>
    <property type="match status" value="1"/>
</dbReference>
<sequence length="432" mass="49374">MFSIRFMCQCCRQPLKLGKSAETLGLSTTQQLPVPLLPLAQGKSGGIKEEDPTSMKETDTTNLQDGASCRPLPDDSMKSWETSMSWENFNPFILLGDLSSMRTSSQKVTADIFDILSGEKAMDHPLCEECTDNLLEQLDIQLTITESTSQSYRNCLETRELTTGENEMETLQKELKDLELEEERLVQELGNMEKNWKKAARDHEAAQAETEALNQQEIQYLRDCSALKRQELELFDELRSLENQLKYTQIHLDQLAKTSIFNMTFDIQYEGPLGIINNFKLGCLPTVPVSWNEISAAWGQTALLLLVLSKKMGMEFQRYQLIPCGNHSYLKSLTDDSVELPLFCFEGQSVFLDKFDLAMVAFLDCLQQFKEEAEKVGLCLPYRIDVERGQMEDLGDGVECYCIRTFLNTEEQWTKTLKFMLVNLEWALVWSP</sequence>
<protein>
    <submittedName>
        <fullName evidence="8">Beclin-2-like</fullName>
    </submittedName>
</protein>
<dbReference type="RefSeq" id="XP_006862450.1">
    <property type="nucleotide sequence ID" value="XM_006862388.1"/>
</dbReference>
<name>A0A9B0TKK4_CHRAS</name>
<reference evidence="8" key="1">
    <citation type="submission" date="2025-08" db="UniProtKB">
        <authorList>
            <consortium name="RefSeq"/>
        </authorList>
    </citation>
    <scope>IDENTIFICATION</scope>
    <source>
        <tissue evidence="8">Spleen</tissue>
    </source>
</reference>
<proteinExistence type="inferred from homology"/>
<organism evidence="7 8">
    <name type="scientific">Chrysochloris asiatica</name>
    <name type="common">Cape golden mole</name>
    <dbReference type="NCBI Taxonomy" id="185453"/>
    <lineage>
        <taxon>Eukaryota</taxon>
        <taxon>Metazoa</taxon>
        <taxon>Chordata</taxon>
        <taxon>Craniata</taxon>
        <taxon>Vertebrata</taxon>
        <taxon>Euteleostomi</taxon>
        <taxon>Mammalia</taxon>
        <taxon>Eutheria</taxon>
        <taxon>Afrotheria</taxon>
        <taxon>Chrysochloridae</taxon>
        <taxon>Chrysochlorinae</taxon>
        <taxon>Chrysochloris</taxon>
    </lineage>
</organism>
<evidence type="ECO:0000259" key="5">
    <source>
        <dbReference type="Pfam" id="PF04111"/>
    </source>
</evidence>
<dbReference type="GO" id="GO:0006995">
    <property type="term" value="P:cellular response to nitrogen starvation"/>
    <property type="evidence" value="ECO:0007669"/>
    <property type="project" value="TreeGrafter"/>
</dbReference>
<dbReference type="Proteomes" id="UP000504623">
    <property type="component" value="Unplaced"/>
</dbReference>
<evidence type="ECO:0000256" key="4">
    <source>
        <dbReference type="SAM" id="MobiDB-lite"/>
    </source>
</evidence>
<feature type="domain" description="Atg6 BARA" evidence="5">
    <location>
        <begin position="255"/>
        <end position="431"/>
    </location>
</feature>
<dbReference type="Gene3D" id="6.10.250.3110">
    <property type="match status" value="1"/>
</dbReference>
<dbReference type="OrthoDB" id="20368at2759"/>
<dbReference type="GO" id="GO:0045324">
    <property type="term" value="P:late endosome to vacuole transport"/>
    <property type="evidence" value="ECO:0007669"/>
    <property type="project" value="TreeGrafter"/>
</dbReference>
<keyword evidence="2" id="KW-0072">Autophagy</keyword>
<dbReference type="PANTHER" id="PTHR12768">
    <property type="entry name" value="BECLIN 1"/>
    <property type="match status" value="1"/>
</dbReference>
<dbReference type="GO" id="GO:0034272">
    <property type="term" value="C:phosphatidylinositol 3-kinase complex, class III, type II"/>
    <property type="evidence" value="ECO:0007669"/>
    <property type="project" value="TreeGrafter"/>
</dbReference>
<keyword evidence="3" id="KW-0175">Coiled coil</keyword>
<keyword evidence="7" id="KW-1185">Reference proteome</keyword>
<accession>A0A9B0TKK4</accession>
<dbReference type="Pfam" id="PF04111">
    <property type="entry name" value="APG6"/>
    <property type="match status" value="1"/>
</dbReference>
<evidence type="ECO:0000313" key="8">
    <source>
        <dbReference type="RefSeq" id="XP_006862450.1"/>
    </source>
</evidence>
<evidence type="ECO:0000256" key="2">
    <source>
        <dbReference type="ARBA" id="ARBA00023006"/>
    </source>
</evidence>
<dbReference type="InterPro" id="IPR007243">
    <property type="entry name" value="Atg6/Beclin"/>
</dbReference>
<dbReference type="GO" id="GO:0034271">
    <property type="term" value="C:phosphatidylinositol 3-kinase complex, class III, type I"/>
    <property type="evidence" value="ECO:0007669"/>
    <property type="project" value="TreeGrafter"/>
</dbReference>
<feature type="compositionally biased region" description="Basic and acidic residues" evidence="4">
    <location>
        <begin position="46"/>
        <end position="59"/>
    </location>
</feature>
<dbReference type="Gene3D" id="1.10.418.40">
    <property type="entry name" value="Autophagy protein 6/Beclin 1"/>
    <property type="match status" value="1"/>
</dbReference>
<dbReference type="GO" id="GO:0000407">
    <property type="term" value="C:phagophore assembly site"/>
    <property type="evidence" value="ECO:0007669"/>
    <property type="project" value="TreeGrafter"/>
</dbReference>
<feature type="region of interest" description="Disordered" evidence="4">
    <location>
        <begin position="38"/>
        <end position="74"/>
    </location>
</feature>
<feature type="coiled-coil region" evidence="3">
    <location>
        <begin position="161"/>
        <end position="195"/>
    </location>
</feature>
<comment type="similarity">
    <text evidence="1">Belongs to the beclin family.</text>
</comment>
<feature type="domain" description="Atg6/beclin coiled-coil" evidence="6">
    <location>
        <begin position="125"/>
        <end position="252"/>
    </location>
</feature>
<dbReference type="Pfam" id="PF17675">
    <property type="entry name" value="APG6_N"/>
    <property type="match status" value="1"/>
</dbReference>
<evidence type="ECO:0000256" key="1">
    <source>
        <dbReference type="ARBA" id="ARBA00005965"/>
    </source>
</evidence>
<dbReference type="GeneID" id="102837318"/>
<dbReference type="AlphaFoldDB" id="A0A9B0TKK4"/>
<evidence type="ECO:0000256" key="3">
    <source>
        <dbReference type="SAM" id="Coils"/>
    </source>
</evidence>
<evidence type="ECO:0000313" key="7">
    <source>
        <dbReference type="Proteomes" id="UP000504623"/>
    </source>
</evidence>
<dbReference type="GO" id="GO:0043548">
    <property type="term" value="F:phosphatidylinositol 3-kinase binding"/>
    <property type="evidence" value="ECO:0007669"/>
    <property type="project" value="TreeGrafter"/>
</dbReference>
<gene>
    <name evidence="8" type="primary">LOC102837318</name>
</gene>
<dbReference type="InterPro" id="IPR040455">
    <property type="entry name" value="Atg6_BARA"/>
</dbReference>
<dbReference type="InterPro" id="IPR038274">
    <property type="entry name" value="Atg6/Beclin_C_sf"/>
</dbReference>
<dbReference type="GO" id="GO:0000045">
    <property type="term" value="P:autophagosome assembly"/>
    <property type="evidence" value="ECO:0007669"/>
    <property type="project" value="TreeGrafter"/>
</dbReference>
<evidence type="ECO:0000259" key="6">
    <source>
        <dbReference type="Pfam" id="PF17675"/>
    </source>
</evidence>